<dbReference type="Proteomes" id="UP000178449">
    <property type="component" value="Unassembled WGS sequence"/>
</dbReference>
<dbReference type="STRING" id="1817772.A2527_06495"/>
<gene>
    <name evidence="1" type="ORF">A2527_06495</name>
</gene>
<evidence type="ECO:0008006" key="3">
    <source>
        <dbReference type="Google" id="ProtNLM"/>
    </source>
</evidence>
<dbReference type="EMBL" id="MFNE01000030">
    <property type="protein sequence ID" value="OGG94984.1"/>
    <property type="molecule type" value="Genomic_DNA"/>
</dbReference>
<proteinExistence type="predicted"/>
<protein>
    <recommendedName>
        <fullName evidence="3">CheW-like domain-containing protein</fullName>
    </recommendedName>
</protein>
<accession>A0A1F6GA63</accession>
<name>A0A1F6GA63_9PROT</name>
<reference evidence="1 2" key="1">
    <citation type="journal article" date="2016" name="Nat. Commun.">
        <title>Thousands of microbial genomes shed light on interconnected biogeochemical processes in an aquifer system.</title>
        <authorList>
            <person name="Anantharaman K."/>
            <person name="Brown C.T."/>
            <person name="Hug L.A."/>
            <person name="Sharon I."/>
            <person name="Castelle C.J."/>
            <person name="Probst A.J."/>
            <person name="Thomas B.C."/>
            <person name="Singh A."/>
            <person name="Wilkins M.J."/>
            <person name="Karaoz U."/>
            <person name="Brodie E.L."/>
            <person name="Williams K.H."/>
            <person name="Hubbard S.S."/>
            <person name="Banfield J.F."/>
        </authorList>
    </citation>
    <scope>NUCLEOTIDE SEQUENCE [LARGE SCALE GENOMIC DNA]</scope>
</reference>
<evidence type="ECO:0000313" key="1">
    <source>
        <dbReference type="EMBL" id="OGG94984.1"/>
    </source>
</evidence>
<dbReference type="AlphaFoldDB" id="A0A1F6GA63"/>
<evidence type="ECO:0000313" key="2">
    <source>
        <dbReference type="Proteomes" id="UP000178449"/>
    </source>
</evidence>
<organism evidence="1 2">
    <name type="scientific">Candidatus Lambdaproteobacteria bacterium RIFOXYD2_FULL_50_16</name>
    <dbReference type="NCBI Taxonomy" id="1817772"/>
    <lineage>
        <taxon>Bacteria</taxon>
        <taxon>Pseudomonadati</taxon>
        <taxon>Pseudomonadota</taxon>
        <taxon>Candidatus Lambdaproteobacteria</taxon>
    </lineage>
</organism>
<sequence length="166" mass="18800">MNGDSLLVFKEQDFLFGISPSDFDQPFTLDQLNISPSGVDKAIWYYQDRVHKKEGIFLHLGALFGLRPVSFSYKGMIFLNEMAPNIHLGIFVDHLILKLPLLGLDSKTVGVEEAGKLPPELPSRAIRKIVKHHRKTILLVDPVQLTEVYQLISPERIRNLLAGARR</sequence>
<comment type="caution">
    <text evidence="1">The sequence shown here is derived from an EMBL/GenBank/DDBJ whole genome shotgun (WGS) entry which is preliminary data.</text>
</comment>